<dbReference type="InterPro" id="IPR037066">
    <property type="entry name" value="Plug_dom_sf"/>
</dbReference>
<name>A0AAJ5W4F4_9SPHI</name>
<feature type="signal peptide" evidence="10">
    <location>
        <begin position="1"/>
        <end position="20"/>
    </location>
</feature>
<dbReference type="InterPro" id="IPR023996">
    <property type="entry name" value="TonB-dep_OMP_SusC/RagA"/>
</dbReference>
<dbReference type="Proteomes" id="UP001214530">
    <property type="component" value="Chromosome"/>
</dbReference>
<comment type="similarity">
    <text evidence="8 9">Belongs to the TonB-dependent receptor family.</text>
</comment>
<dbReference type="EMBL" id="CP119313">
    <property type="protein sequence ID" value="WEK17874.1"/>
    <property type="molecule type" value="Genomic_DNA"/>
</dbReference>
<keyword evidence="4 8" id="KW-0812">Transmembrane</keyword>
<dbReference type="GO" id="GO:0009279">
    <property type="term" value="C:cell outer membrane"/>
    <property type="evidence" value="ECO:0007669"/>
    <property type="project" value="UniProtKB-SubCell"/>
</dbReference>
<sequence length="1069" mass="120916">MNNKIYLLAISLCMFTQVNAQNSKRLFFGRVISYDNRKPIANATIFSLKSKTKTISNLNGDFSIDLAAFSDSLIVSHLNYPDIKVYVDGKTPQPFVMSLQTSERLLQEVAITLNTGFQSIAKERATGSFVQIDEKTYNQQIGTNAIERLRYITNGVSPIADRIGAFDKGQMLIRGLSTFTISVQKPLIILDNFEYQGSLDNINPNDIENVTFLKDAAAGSIWGAKAANGVIVITTKKGKFNQRVNISMNANSSIVDKPNLFYERNISSNDLIDYEQFLFSQKYRFADTSRSNHPPFSPVYEILFKQQKGVLSSDQASSQLNNLRNWDVRNDFNHFLYQKAINQQYAVGLNGGSENLAWMFSVGLDRNSGNLNEKYNRLTLRSSNVYKVFDKLSISTDVFFTNSNNKSGRPAYGNIKPNNGALPMYSHLSDEKGNPLPLYIQYREGYIDNLGAGKLLDWRYYPLDDYEHSFTNGSIQDINATIGLNYKIITGLNIDLKYRYQKQNTNGKTEFDPLSYYNRDLINSFSQINQSTGAVTYKIPKGSILDIANSNLYAQNLRGQINYNKEWSKHEISLLAGSEISETKVENTKNRSYGYDPETLGFANVDYANTYPYFIQGGNNFIPNGKGFGKTNNRFASFYTNGAYTFDEKYTLSASARRDASNLFGVNTNDKWKPLWSTGASWNVTREGFFRTTFFNNLKIRGSYGKQGNIDPNKVAVTTFAYAATNPYTLTQWSQIVNYPNPDLKWEQVSMLNLGIDFSILNNRVSGSLEYYHKRMNDLYGSVPIDRTTGIGLGSITKNVGKAKGNGIDIQIRTVNTIGQLKWNSDIIFNTYYDKVTKLNEPPVLGSGAISSGITLIQDYSTYGLFAYKWAGLDPLTGDPQGYLDGAISKNYNDIRNQTQFSDIKYIGSQIPRIYGSLGNTFNWKNLALTFRVTYKFDYYFRRESIDYTSLTAQLKGHADYAKRWQKQGDEKVTDVPSFIFPAVAARDEFYRSSEVLVSKGDHIRLQYVNLSYELNKKQIKNLPFSRIQLYGVASNLGIIWKANKDGIDPDYSKIPDPQSYAFGIKLIY</sequence>
<feature type="chain" id="PRO_5042535881" evidence="10">
    <location>
        <begin position="21"/>
        <end position="1069"/>
    </location>
</feature>
<accession>A0AAJ5W4F4</accession>
<dbReference type="InterPro" id="IPR008969">
    <property type="entry name" value="CarboxyPept-like_regulatory"/>
</dbReference>
<evidence type="ECO:0000256" key="3">
    <source>
        <dbReference type="ARBA" id="ARBA00022452"/>
    </source>
</evidence>
<keyword evidence="10" id="KW-0732">Signal</keyword>
<reference evidence="13" key="1">
    <citation type="submission" date="2023-03" db="EMBL/GenBank/DDBJ databases">
        <title>Andean soil-derived lignocellulolytic bacterial consortium as a source of novel taxa and putative plastic-active enzymes.</title>
        <authorList>
            <person name="Diaz-Garcia L."/>
            <person name="Chuvochina M."/>
            <person name="Feuerriegel G."/>
            <person name="Bunk B."/>
            <person name="Sproer C."/>
            <person name="Streit W.R."/>
            <person name="Rodriguez L.M."/>
            <person name="Overmann J."/>
            <person name="Jimenez D.J."/>
        </authorList>
    </citation>
    <scope>NUCLEOTIDE SEQUENCE</scope>
    <source>
        <strain evidence="13">MAG 3858</strain>
    </source>
</reference>
<dbReference type="InterPro" id="IPR000531">
    <property type="entry name" value="Beta-barrel_TonB"/>
</dbReference>
<dbReference type="Gene3D" id="2.40.170.20">
    <property type="entry name" value="TonB-dependent receptor, beta-barrel domain"/>
    <property type="match status" value="1"/>
</dbReference>
<dbReference type="InterPro" id="IPR036942">
    <property type="entry name" value="Beta-barrel_TonB_sf"/>
</dbReference>
<evidence type="ECO:0000256" key="2">
    <source>
        <dbReference type="ARBA" id="ARBA00022448"/>
    </source>
</evidence>
<evidence type="ECO:0000313" key="14">
    <source>
        <dbReference type="Proteomes" id="UP001214530"/>
    </source>
</evidence>
<gene>
    <name evidence="13" type="ORF">P0Y49_13805</name>
</gene>
<evidence type="ECO:0000256" key="4">
    <source>
        <dbReference type="ARBA" id="ARBA00022692"/>
    </source>
</evidence>
<dbReference type="Pfam" id="PF13715">
    <property type="entry name" value="CarbopepD_reg_2"/>
    <property type="match status" value="1"/>
</dbReference>
<dbReference type="InterPro" id="IPR012910">
    <property type="entry name" value="Plug_dom"/>
</dbReference>
<dbReference type="NCBIfam" id="TIGR04057">
    <property type="entry name" value="SusC_RagA_signa"/>
    <property type="match status" value="1"/>
</dbReference>
<dbReference type="NCBIfam" id="TIGR04056">
    <property type="entry name" value="OMP_RagA_SusC"/>
    <property type="match status" value="1"/>
</dbReference>
<comment type="subcellular location">
    <subcellularLocation>
        <location evidence="1 8">Cell outer membrane</location>
        <topology evidence="1 8">Multi-pass membrane protein</topology>
    </subcellularLocation>
</comment>
<evidence type="ECO:0000256" key="10">
    <source>
        <dbReference type="SAM" id="SignalP"/>
    </source>
</evidence>
<feature type="domain" description="TonB-dependent receptor-like beta-barrel" evidence="11">
    <location>
        <begin position="446"/>
        <end position="931"/>
    </location>
</feature>
<evidence type="ECO:0000259" key="11">
    <source>
        <dbReference type="Pfam" id="PF00593"/>
    </source>
</evidence>
<evidence type="ECO:0000256" key="9">
    <source>
        <dbReference type="RuleBase" id="RU003357"/>
    </source>
</evidence>
<keyword evidence="7 8" id="KW-0998">Cell outer membrane</keyword>
<protein>
    <submittedName>
        <fullName evidence="13">SusC/RagA family TonB-linked outer membrane protein</fullName>
    </submittedName>
</protein>
<dbReference type="InterPro" id="IPR039426">
    <property type="entry name" value="TonB-dep_rcpt-like"/>
</dbReference>
<evidence type="ECO:0000256" key="6">
    <source>
        <dbReference type="ARBA" id="ARBA00023136"/>
    </source>
</evidence>
<keyword evidence="5 9" id="KW-0798">TonB box</keyword>
<dbReference type="Gene3D" id="2.170.130.10">
    <property type="entry name" value="TonB-dependent receptor, plug domain"/>
    <property type="match status" value="1"/>
</dbReference>
<evidence type="ECO:0000256" key="5">
    <source>
        <dbReference type="ARBA" id="ARBA00023077"/>
    </source>
</evidence>
<keyword evidence="6 8" id="KW-0472">Membrane</keyword>
<feature type="domain" description="TonB-dependent receptor plug" evidence="12">
    <location>
        <begin position="123"/>
        <end position="230"/>
    </location>
</feature>
<proteinExistence type="inferred from homology"/>
<keyword evidence="3 8" id="KW-1134">Transmembrane beta strand</keyword>
<evidence type="ECO:0000256" key="7">
    <source>
        <dbReference type="ARBA" id="ARBA00023237"/>
    </source>
</evidence>
<evidence type="ECO:0000313" key="13">
    <source>
        <dbReference type="EMBL" id="WEK17874.1"/>
    </source>
</evidence>
<dbReference type="SUPFAM" id="SSF56935">
    <property type="entry name" value="Porins"/>
    <property type="match status" value="1"/>
</dbReference>
<dbReference type="Pfam" id="PF00593">
    <property type="entry name" value="TonB_dep_Rec_b-barrel"/>
    <property type="match status" value="1"/>
</dbReference>
<dbReference type="Pfam" id="PF07715">
    <property type="entry name" value="Plug"/>
    <property type="match status" value="1"/>
</dbReference>
<evidence type="ECO:0000256" key="1">
    <source>
        <dbReference type="ARBA" id="ARBA00004571"/>
    </source>
</evidence>
<dbReference type="AlphaFoldDB" id="A0AAJ5W4F4"/>
<dbReference type="InterPro" id="IPR023997">
    <property type="entry name" value="TonB-dep_OMP_SusC/RagA_CS"/>
</dbReference>
<dbReference type="SUPFAM" id="SSF49464">
    <property type="entry name" value="Carboxypeptidase regulatory domain-like"/>
    <property type="match status" value="1"/>
</dbReference>
<evidence type="ECO:0000259" key="12">
    <source>
        <dbReference type="Pfam" id="PF07715"/>
    </source>
</evidence>
<keyword evidence="2 8" id="KW-0813">Transport</keyword>
<dbReference type="PROSITE" id="PS52016">
    <property type="entry name" value="TONB_DEPENDENT_REC_3"/>
    <property type="match status" value="1"/>
</dbReference>
<evidence type="ECO:0000256" key="8">
    <source>
        <dbReference type="PROSITE-ProRule" id="PRU01360"/>
    </source>
</evidence>
<organism evidence="13 14">
    <name type="scientific">Candidatus Pedobacter colombiensis</name>
    <dbReference type="NCBI Taxonomy" id="3121371"/>
    <lineage>
        <taxon>Bacteria</taxon>
        <taxon>Pseudomonadati</taxon>
        <taxon>Bacteroidota</taxon>
        <taxon>Sphingobacteriia</taxon>
        <taxon>Sphingobacteriales</taxon>
        <taxon>Sphingobacteriaceae</taxon>
        <taxon>Pedobacter</taxon>
    </lineage>
</organism>